<dbReference type="InterPro" id="IPR001482">
    <property type="entry name" value="T2SS/T4SS_dom"/>
</dbReference>
<gene>
    <name evidence="3" type="ordered locus">KNP414_02947</name>
</gene>
<evidence type="ECO:0000313" key="4">
    <source>
        <dbReference type="Proteomes" id="UP000006620"/>
    </source>
</evidence>
<dbReference type="CDD" id="cd01130">
    <property type="entry name" value="VirB11-like_ATPase"/>
    <property type="match status" value="1"/>
</dbReference>
<evidence type="ECO:0000256" key="1">
    <source>
        <dbReference type="ARBA" id="ARBA00006611"/>
    </source>
</evidence>
<dbReference type="GO" id="GO:0016887">
    <property type="term" value="F:ATP hydrolysis activity"/>
    <property type="evidence" value="ECO:0007669"/>
    <property type="project" value="InterPro"/>
</dbReference>
<dbReference type="Pfam" id="PF00437">
    <property type="entry name" value="T2SSE"/>
    <property type="match status" value="1"/>
</dbReference>
<reference evidence="3 4" key="2">
    <citation type="journal article" date="2013" name="Genome Announc.">
        <title>Genome Sequence of Growth-Improving Paenibacillus mucilaginosus Strain KNP414.</title>
        <authorList>
            <person name="Lu J.J."/>
            <person name="Wang J.F."/>
            <person name="Hu X.F."/>
        </authorList>
    </citation>
    <scope>NUCLEOTIDE SEQUENCE [LARGE SCALE GENOMIC DNA]</scope>
    <source>
        <strain evidence="3 4">KNP414</strain>
    </source>
</reference>
<dbReference type="SUPFAM" id="SSF52540">
    <property type="entry name" value="P-loop containing nucleoside triphosphate hydrolases"/>
    <property type="match status" value="1"/>
</dbReference>
<comment type="similarity">
    <text evidence="1">Belongs to the GSP E family.</text>
</comment>
<proteinExistence type="inferred from homology"/>
<dbReference type="EMBL" id="CP002869">
    <property type="protein sequence ID" value="AEI41505.1"/>
    <property type="molecule type" value="Genomic_DNA"/>
</dbReference>
<dbReference type="PANTHER" id="PTHR30486:SF6">
    <property type="entry name" value="TYPE IV PILUS RETRACTATION ATPASE PILT"/>
    <property type="match status" value="1"/>
</dbReference>
<dbReference type="Proteomes" id="UP000006620">
    <property type="component" value="Chromosome"/>
</dbReference>
<evidence type="ECO:0000259" key="2">
    <source>
        <dbReference type="Pfam" id="PF00437"/>
    </source>
</evidence>
<reference evidence="4" key="1">
    <citation type="submission" date="2011-06" db="EMBL/GenBank/DDBJ databases">
        <title>Complete genome sequence of Paenibacillus mucilaginosus KNP414.</title>
        <authorList>
            <person name="Wang J."/>
            <person name="Hu S."/>
            <person name="Hu X."/>
            <person name="Zhang B."/>
            <person name="Dong D."/>
            <person name="Zhang S."/>
            <person name="Zhao K."/>
            <person name="Wu D."/>
        </authorList>
    </citation>
    <scope>NUCLEOTIDE SEQUENCE [LARGE SCALE GENOMIC DNA]</scope>
    <source>
        <strain evidence="4">KNP414</strain>
    </source>
</reference>
<name>F8F5U1_PAEMK</name>
<protein>
    <submittedName>
        <fullName evidence="3">Type II secretion system protein E</fullName>
    </submittedName>
</protein>
<dbReference type="HOGENOM" id="CLU_005379_4_1_9"/>
<dbReference type="AlphaFoldDB" id="F8F5U1"/>
<dbReference type="RefSeq" id="WP_013916666.1">
    <property type="nucleotide sequence ID" value="NC_015690.1"/>
</dbReference>
<feature type="domain" description="Bacterial type II secretion system protein E" evidence="2">
    <location>
        <begin position="77"/>
        <end position="354"/>
    </location>
</feature>
<dbReference type="InterPro" id="IPR027417">
    <property type="entry name" value="P-loop_NTPase"/>
</dbReference>
<evidence type="ECO:0000313" key="3">
    <source>
        <dbReference type="EMBL" id="AEI41505.1"/>
    </source>
</evidence>
<organism evidence="3 4">
    <name type="scientific">Paenibacillus mucilaginosus (strain KNP414)</name>
    <dbReference type="NCBI Taxonomy" id="1036673"/>
    <lineage>
        <taxon>Bacteria</taxon>
        <taxon>Bacillati</taxon>
        <taxon>Bacillota</taxon>
        <taxon>Bacilli</taxon>
        <taxon>Bacillales</taxon>
        <taxon>Paenibacillaceae</taxon>
        <taxon>Paenibacillus</taxon>
    </lineage>
</organism>
<dbReference type="KEGG" id="pms:KNP414_02947"/>
<dbReference type="Gene3D" id="3.40.50.300">
    <property type="entry name" value="P-loop containing nucleotide triphosphate hydrolases"/>
    <property type="match status" value="1"/>
</dbReference>
<dbReference type="InterPro" id="IPR050921">
    <property type="entry name" value="T4SS_GSP_E_ATPase"/>
</dbReference>
<dbReference type="PANTHER" id="PTHR30486">
    <property type="entry name" value="TWITCHING MOTILITY PROTEIN PILT"/>
    <property type="match status" value="1"/>
</dbReference>
<accession>F8F5U1</accession>
<dbReference type="PATRIC" id="fig|1036673.3.peg.2699"/>
<sequence length="421" mass="46563">MRLNTDAVQAGVTLPELKLQLKRRIQENLDYGHALTDAELIERIEEEVFALSRHTFLTSGQKHLLVQELFHSFRGLDVLQPLVDDKSITEIMINAHDRIFIEKDGRVLETDIRFESREKLEDAIQAIVGRVNRIVNESSPIVDARLPDGSRVNIVLPPIALQGPAMTIRKFPEHPMTLDDLVERAALTAETAAVLVSWVKAKYNIFISGGTGSGKTTFLNALAQYVPPDERILTIEDSAELQIRGIPNLVSLETRNANTEGKGEITIRDLIRSSLRMRPNRIIVGEVRGAEALDMLQAMNTGHDGSLSTGHSNSVADMLSRLETMVLSGAALPVEVVRKQIASALDLMVHLQRLRDRTRRVTEISEVIGVENGEVVLNPLYRFQETGETPEGRIMGSLVPTGNRLQCTWKLAAAGLAGKAD</sequence>
<dbReference type="Gene3D" id="3.30.450.380">
    <property type="match status" value="1"/>
</dbReference>